<dbReference type="PANTHER" id="PTHR36234">
    <property type="entry name" value="LYSYL ENDOPEPTIDASE"/>
    <property type="match status" value="1"/>
</dbReference>
<dbReference type="CDD" id="cd01670">
    <property type="entry name" value="Death"/>
    <property type="match status" value="1"/>
</dbReference>
<organism evidence="1 2">
    <name type="scientific">Paramuricea clavata</name>
    <name type="common">Red gorgonian</name>
    <name type="synonym">Violescent sea-whip</name>
    <dbReference type="NCBI Taxonomy" id="317549"/>
    <lineage>
        <taxon>Eukaryota</taxon>
        <taxon>Metazoa</taxon>
        <taxon>Cnidaria</taxon>
        <taxon>Anthozoa</taxon>
        <taxon>Octocorallia</taxon>
        <taxon>Malacalcyonacea</taxon>
        <taxon>Plexauridae</taxon>
        <taxon>Paramuricea</taxon>
    </lineage>
</organism>
<sequence>MSGEKDEMLAGRGGNVVCWHKMVEAINAVCQLTIIDGSGTTGTNERKGSGSLVRLKLDGNIISAILTNHHVIKNDEMAAKTSITFNYDGKGEPMIINLYPDIFFRTSRDYDFTLVGLKPDDIDSLHTKLDIRPLRLQRISEHDVYNVKIVQIAQHPQGKPKRFSMGRVCEIQEKYILYDADTTAGSSGSPVFYVRDEDCCVLALHKSGGVVTSSCKQPVNKGVFINIILDYLSGGPVKFMQPTEHKVKFTESKQAGFTPQETVRIGSRIPDKWEKIALATGKFNDKETAIIRLNHNYHDNAMKATTMLSDYQRRLGTRENLVSALKEFGELDLAERVQSKYFQTKKCKS</sequence>
<name>A0A6S7IEE7_PARCT</name>
<dbReference type="SUPFAM" id="SSF50494">
    <property type="entry name" value="Trypsin-like serine proteases"/>
    <property type="match status" value="1"/>
</dbReference>
<dbReference type="InterPro" id="IPR009003">
    <property type="entry name" value="Peptidase_S1_PA"/>
</dbReference>
<dbReference type="EMBL" id="CACRXK020008686">
    <property type="protein sequence ID" value="CAB4015369.1"/>
    <property type="molecule type" value="Genomic_DNA"/>
</dbReference>
<reference evidence="1" key="1">
    <citation type="submission" date="2020-04" db="EMBL/GenBank/DDBJ databases">
        <authorList>
            <person name="Alioto T."/>
            <person name="Alioto T."/>
            <person name="Gomez Garrido J."/>
        </authorList>
    </citation>
    <scope>NUCLEOTIDE SEQUENCE</scope>
    <source>
        <strain evidence="1">A484AB</strain>
    </source>
</reference>
<accession>A0A6S7IEE7</accession>
<evidence type="ECO:0000313" key="1">
    <source>
        <dbReference type="EMBL" id="CAB4015369.1"/>
    </source>
</evidence>
<dbReference type="Gene3D" id="1.10.533.10">
    <property type="entry name" value="Death Domain, Fas"/>
    <property type="match status" value="1"/>
</dbReference>
<dbReference type="PANTHER" id="PTHR36234:SF5">
    <property type="entry name" value="LYSYL ENDOPEPTIDASE"/>
    <property type="match status" value="1"/>
</dbReference>
<dbReference type="InterPro" id="IPR043504">
    <property type="entry name" value="Peptidase_S1_PA_chymotrypsin"/>
</dbReference>
<dbReference type="Pfam" id="PF13365">
    <property type="entry name" value="Trypsin_2"/>
    <property type="match status" value="1"/>
</dbReference>
<gene>
    <name evidence="1" type="ORF">PACLA_8A077255</name>
</gene>
<dbReference type="Gene3D" id="2.40.10.10">
    <property type="entry name" value="Trypsin-like serine proteases"/>
    <property type="match status" value="2"/>
</dbReference>
<evidence type="ECO:0000313" key="2">
    <source>
        <dbReference type="Proteomes" id="UP001152795"/>
    </source>
</evidence>
<dbReference type="Proteomes" id="UP001152795">
    <property type="component" value="Unassembled WGS sequence"/>
</dbReference>
<keyword evidence="2" id="KW-1185">Reference proteome</keyword>
<dbReference type="InterPro" id="IPR011029">
    <property type="entry name" value="DEATH-like_dom_sf"/>
</dbReference>
<dbReference type="OrthoDB" id="6045352at2759"/>
<comment type="caution">
    <text evidence="1">The sequence shown here is derived from an EMBL/GenBank/DDBJ whole genome shotgun (WGS) entry which is preliminary data.</text>
</comment>
<dbReference type="AlphaFoldDB" id="A0A6S7IEE7"/>
<protein>
    <submittedName>
        <fullName evidence="1">Uncharacterized protein</fullName>
    </submittedName>
</protein>
<proteinExistence type="predicted"/>